<protein>
    <submittedName>
        <fullName evidence="1">Uncharacterized protein</fullName>
    </submittedName>
</protein>
<comment type="caution">
    <text evidence="1">The sequence shown here is derived from an EMBL/GenBank/DDBJ whole genome shotgun (WGS) entry which is preliminary data.</text>
</comment>
<name>A0A0F9JT78_9ZZZZ</name>
<proteinExistence type="predicted"/>
<accession>A0A0F9JT78</accession>
<gene>
    <name evidence="1" type="ORF">LCGC14_1787370</name>
</gene>
<organism evidence="1">
    <name type="scientific">marine sediment metagenome</name>
    <dbReference type="NCBI Taxonomy" id="412755"/>
    <lineage>
        <taxon>unclassified sequences</taxon>
        <taxon>metagenomes</taxon>
        <taxon>ecological metagenomes</taxon>
    </lineage>
</organism>
<evidence type="ECO:0000313" key="1">
    <source>
        <dbReference type="EMBL" id="KKM02138.1"/>
    </source>
</evidence>
<reference evidence="1" key="1">
    <citation type="journal article" date="2015" name="Nature">
        <title>Complex archaea that bridge the gap between prokaryotes and eukaryotes.</title>
        <authorList>
            <person name="Spang A."/>
            <person name="Saw J.H."/>
            <person name="Jorgensen S.L."/>
            <person name="Zaremba-Niedzwiedzka K."/>
            <person name="Martijn J."/>
            <person name="Lind A.E."/>
            <person name="van Eijk R."/>
            <person name="Schleper C."/>
            <person name="Guy L."/>
            <person name="Ettema T.J."/>
        </authorList>
    </citation>
    <scope>NUCLEOTIDE SEQUENCE</scope>
</reference>
<dbReference type="EMBL" id="LAZR01017013">
    <property type="protein sequence ID" value="KKM02138.1"/>
    <property type="molecule type" value="Genomic_DNA"/>
</dbReference>
<sequence>MIILGELYKDNITGYEGIATAKTEYLNGCVSILLQPQSLDKEGKIAEGDWFDVQRLIDRSDVNVGGPGPIPPIQPAN</sequence>
<dbReference type="AlphaFoldDB" id="A0A0F9JT78"/>